<dbReference type="NCBIfam" id="TIGR03534">
    <property type="entry name" value="RF_mod_PrmC"/>
    <property type="match status" value="1"/>
</dbReference>
<dbReference type="PROSITE" id="PS00092">
    <property type="entry name" value="N6_MTASE"/>
    <property type="match status" value="1"/>
</dbReference>
<evidence type="ECO:0000313" key="8">
    <source>
        <dbReference type="EMBL" id="ANE40636.1"/>
    </source>
</evidence>
<comment type="catalytic activity">
    <reaction evidence="5">
        <text>L-glutaminyl-[peptide chain release factor] + S-adenosyl-L-methionine = N(5)-methyl-L-glutaminyl-[peptide chain release factor] + S-adenosyl-L-homocysteine + H(+)</text>
        <dbReference type="Rhea" id="RHEA:42896"/>
        <dbReference type="Rhea" id="RHEA-COMP:10271"/>
        <dbReference type="Rhea" id="RHEA-COMP:10272"/>
        <dbReference type="ChEBI" id="CHEBI:15378"/>
        <dbReference type="ChEBI" id="CHEBI:30011"/>
        <dbReference type="ChEBI" id="CHEBI:57856"/>
        <dbReference type="ChEBI" id="CHEBI:59789"/>
        <dbReference type="ChEBI" id="CHEBI:61891"/>
        <dbReference type="EC" id="2.1.1.297"/>
    </reaction>
</comment>
<evidence type="ECO:0000259" key="6">
    <source>
        <dbReference type="Pfam" id="PF05175"/>
    </source>
</evidence>
<dbReference type="InterPro" id="IPR050320">
    <property type="entry name" value="N5-glutamine_MTase"/>
</dbReference>
<dbReference type="NCBIfam" id="TIGR00536">
    <property type="entry name" value="hemK_fam"/>
    <property type="match status" value="1"/>
</dbReference>
<reference evidence="8 11" key="1">
    <citation type="submission" date="2014-08" db="EMBL/GenBank/DDBJ databases">
        <title>Fervidobacterium pennivorans DYC genome.</title>
        <authorList>
            <person name="Wushke S."/>
        </authorList>
    </citation>
    <scope>NUCLEOTIDE SEQUENCE [LARGE SCALE GENOMIC DNA]</scope>
    <source>
        <strain evidence="8 11">DYC</strain>
    </source>
</reference>
<evidence type="ECO:0000313" key="10">
    <source>
        <dbReference type="EMBL" id="HGU42718.1"/>
    </source>
</evidence>
<evidence type="ECO:0000256" key="3">
    <source>
        <dbReference type="ARBA" id="ARBA00022679"/>
    </source>
</evidence>
<feature type="domain" description="Methyltransferase small" evidence="6">
    <location>
        <begin position="99"/>
        <end position="196"/>
    </location>
</feature>
<dbReference type="Pfam" id="PF17827">
    <property type="entry name" value="PrmC_N"/>
    <property type="match status" value="1"/>
</dbReference>
<accession>A0A172T0Y1</accession>
<dbReference type="InterPro" id="IPR007848">
    <property type="entry name" value="Small_mtfrase_dom"/>
</dbReference>
<dbReference type="EMBL" id="CP011393">
    <property type="protein sequence ID" value="ANE40636.1"/>
    <property type="molecule type" value="Genomic_DNA"/>
</dbReference>
<name>A0A172T0Y1_FERPE</name>
<dbReference type="InterPro" id="IPR004556">
    <property type="entry name" value="HemK-like"/>
</dbReference>
<evidence type="ECO:0000313" key="11">
    <source>
        <dbReference type="Proteomes" id="UP000077096"/>
    </source>
</evidence>
<evidence type="ECO:0000256" key="2">
    <source>
        <dbReference type="ARBA" id="ARBA00022603"/>
    </source>
</evidence>
<dbReference type="OMA" id="DFDARYW"/>
<dbReference type="EMBL" id="DTBH01000088">
    <property type="protein sequence ID" value="HGQ77074.1"/>
    <property type="molecule type" value="Genomic_DNA"/>
</dbReference>
<keyword evidence="2 8" id="KW-0489">Methyltransferase</keyword>
<dbReference type="InterPro" id="IPR002052">
    <property type="entry name" value="DNA_methylase_N6_adenine_CS"/>
</dbReference>
<dbReference type="GO" id="GO:0032259">
    <property type="term" value="P:methylation"/>
    <property type="evidence" value="ECO:0007669"/>
    <property type="project" value="UniProtKB-KW"/>
</dbReference>
<keyword evidence="4" id="KW-0949">S-adenosyl-L-methionine</keyword>
<dbReference type="Gene3D" id="1.10.8.10">
    <property type="entry name" value="DNA helicase RuvA subunit, C-terminal domain"/>
    <property type="match status" value="1"/>
</dbReference>
<dbReference type="PATRIC" id="fig|93466.3.peg.55"/>
<sequence length="272" mass="31133">MKFSQIVQAYKDKGLPEREALLLIAKVLGKKKEYVIAHFYDECPEEFLESVITLFEKRLTGYPLQYIIGEVEFYGRTFYIEEGVLIPRWETEGLVELSLEYIRKYKLRKVLDIGVGSGVIAITIALECTNDKELSALGVEVFGTDVNEKAIALARKNAMRYSIKCDFRLGEYAEPFKDDWDSIDIIVSNPPYVRKGTQLQKELEFEPQEALFGGEDGLEFYKEFFKRYETSGKIVIMEIGEDQGEKLKALTGGEVLKDLAGKDRYLIVNKRG</sequence>
<dbReference type="OrthoDB" id="9800643at2"/>
<proteinExistence type="predicted"/>
<dbReference type="GO" id="GO:0003676">
    <property type="term" value="F:nucleic acid binding"/>
    <property type="evidence" value="ECO:0007669"/>
    <property type="project" value="InterPro"/>
</dbReference>
<dbReference type="GO" id="GO:0102559">
    <property type="term" value="F:peptide chain release factor N(5)-glutamine methyltransferase activity"/>
    <property type="evidence" value="ECO:0007669"/>
    <property type="project" value="UniProtKB-EC"/>
</dbReference>
<dbReference type="Gene3D" id="3.40.50.150">
    <property type="entry name" value="Vaccinia Virus protein VP39"/>
    <property type="match status" value="1"/>
</dbReference>
<dbReference type="PANTHER" id="PTHR18895:SF74">
    <property type="entry name" value="MTRF1L RELEASE FACTOR GLUTAMINE METHYLTRANSFERASE"/>
    <property type="match status" value="1"/>
</dbReference>
<dbReference type="InterPro" id="IPR040758">
    <property type="entry name" value="PrmC_N"/>
</dbReference>
<dbReference type="PANTHER" id="PTHR18895">
    <property type="entry name" value="HEMK METHYLTRANSFERASE"/>
    <property type="match status" value="1"/>
</dbReference>
<evidence type="ECO:0000313" key="9">
    <source>
        <dbReference type="EMBL" id="HGQ77074.1"/>
    </source>
</evidence>
<dbReference type="InterPro" id="IPR029063">
    <property type="entry name" value="SAM-dependent_MTases_sf"/>
</dbReference>
<dbReference type="InterPro" id="IPR019874">
    <property type="entry name" value="RF_methyltr_PrmC"/>
</dbReference>
<evidence type="ECO:0000256" key="5">
    <source>
        <dbReference type="ARBA" id="ARBA00048391"/>
    </source>
</evidence>
<dbReference type="Proteomes" id="UP000077096">
    <property type="component" value="Chromosome"/>
</dbReference>
<dbReference type="EMBL" id="DSZT01000239">
    <property type="protein sequence ID" value="HGU42718.1"/>
    <property type="molecule type" value="Genomic_DNA"/>
</dbReference>
<dbReference type="KEGG" id="fng:JM64_00290"/>
<gene>
    <name evidence="9" type="primary">prmC</name>
    <name evidence="10" type="ORF">ENT72_07385</name>
    <name evidence="9" type="ORF">ENU12_03990</name>
    <name evidence="8" type="ORF">JM64_00290</name>
</gene>
<dbReference type="Pfam" id="PF05175">
    <property type="entry name" value="MTS"/>
    <property type="match status" value="1"/>
</dbReference>
<dbReference type="SUPFAM" id="SSF53335">
    <property type="entry name" value="S-adenosyl-L-methionine-dependent methyltransferases"/>
    <property type="match status" value="1"/>
</dbReference>
<organism evidence="8 11">
    <name type="scientific">Fervidobacterium pennivorans</name>
    <dbReference type="NCBI Taxonomy" id="93466"/>
    <lineage>
        <taxon>Bacteria</taxon>
        <taxon>Thermotogati</taxon>
        <taxon>Thermotogota</taxon>
        <taxon>Thermotogae</taxon>
        <taxon>Thermotogales</taxon>
        <taxon>Fervidobacteriaceae</taxon>
        <taxon>Fervidobacterium</taxon>
    </lineage>
</organism>
<dbReference type="AlphaFoldDB" id="A0A172T0Y1"/>
<dbReference type="EC" id="2.1.1.297" evidence="1"/>
<protein>
    <recommendedName>
        <fullName evidence="1">peptide chain release factor N(5)-glutamine methyltransferase</fullName>
        <ecNumber evidence="1">2.1.1.297</ecNumber>
    </recommendedName>
</protein>
<evidence type="ECO:0000256" key="4">
    <source>
        <dbReference type="ARBA" id="ARBA00022691"/>
    </source>
</evidence>
<reference evidence="9" key="2">
    <citation type="journal article" date="2020" name="mSystems">
        <title>Genome- and Community-Level Interaction Insights into Carbon Utilization and Element Cycling Functions of Hydrothermarchaeota in Hydrothermal Sediment.</title>
        <authorList>
            <person name="Zhou Z."/>
            <person name="Liu Y."/>
            <person name="Xu W."/>
            <person name="Pan J."/>
            <person name="Luo Z.H."/>
            <person name="Li M."/>
        </authorList>
    </citation>
    <scope>NUCLEOTIDE SEQUENCE [LARGE SCALE GENOMIC DNA]</scope>
    <source>
        <strain evidence="10">SpSt-604</strain>
        <strain evidence="9">SpSt-640</strain>
    </source>
</reference>
<feature type="domain" description="Release factor glutamine methyltransferase N-terminal" evidence="7">
    <location>
        <begin position="11"/>
        <end position="69"/>
    </location>
</feature>
<keyword evidence="3 8" id="KW-0808">Transferase</keyword>
<dbReference type="CDD" id="cd02440">
    <property type="entry name" value="AdoMet_MTases"/>
    <property type="match status" value="1"/>
</dbReference>
<evidence type="ECO:0000256" key="1">
    <source>
        <dbReference type="ARBA" id="ARBA00012771"/>
    </source>
</evidence>
<evidence type="ECO:0000259" key="7">
    <source>
        <dbReference type="Pfam" id="PF17827"/>
    </source>
</evidence>